<protein>
    <submittedName>
        <fullName evidence="1">Uncharacterized protein</fullName>
    </submittedName>
</protein>
<proteinExistence type="predicted"/>
<gene>
    <name evidence="1" type="ORF">OGATHE_000272</name>
</gene>
<reference evidence="1" key="2">
    <citation type="submission" date="2021-01" db="EMBL/GenBank/DDBJ databases">
        <authorList>
            <person name="Schikora-Tamarit M.A."/>
        </authorList>
    </citation>
    <scope>NUCLEOTIDE SEQUENCE</scope>
    <source>
        <strain evidence="1">NCAIM Y.01608</strain>
    </source>
</reference>
<accession>A0A9P8PUM9</accession>
<organism evidence="1 2">
    <name type="scientific">Ogataea polymorpha</name>
    <dbReference type="NCBI Taxonomy" id="460523"/>
    <lineage>
        <taxon>Eukaryota</taxon>
        <taxon>Fungi</taxon>
        <taxon>Dikarya</taxon>
        <taxon>Ascomycota</taxon>
        <taxon>Saccharomycotina</taxon>
        <taxon>Pichiomycetes</taxon>
        <taxon>Pichiales</taxon>
        <taxon>Pichiaceae</taxon>
        <taxon>Ogataea</taxon>
    </lineage>
</organism>
<name>A0A9P8PUM9_9ASCO</name>
<sequence>MSNVKDRSGLTVTFTGIGIPGWKWAVLALNSLQKSIALTPLEPRAGPTGGVGAAWPAPTISLINEFLLDMKNK</sequence>
<comment type="caution">
    <text evidence="1">The sequence shown here is derived from an EMBL/GenBank/DDBJ whole genome shotgun (WGS) entry which is preliminary data.</text>
</comment>
<dbReference type="EMBL" id="JAEUBD010000014">
    <property type="protein sequence ID" value="KAH3678722.1"/>
    <property type="molecule type" value="Genomic_DNA"/>
</dbReference>
<reference evidence="1" key="1">
    <citation type="journal article" date="2021" name="Open Biol.">
        <title>Shared evolutionary footprints suggest mitochondrial oxidative damage underlies multiple complex I losses in fungi.</title>
        <authorList>
            <person name="Schikora-Tamarit M.A."/>
            <person name="Marcet-Houben M."/>
            <person name="Nosek J."/>
            <person name="Gabaldon T."/>
        </authorList>
    </citation>
    <scope>NUCLEOTIDE SEQUENCE</scope>
    <source>
        <strain evidence="1">NCAIM Y.01608</strain>
    </source>
</reference>
<dbReference type="Proteomes" id="UP000788993">
    <property type="component" value="Unassembled WGS sequence"/>
</dbReference>
<evidence type="ECO:0000313" key="2">
    <source>
        <dbReference type="Proteomes" id="UP000788993"/>
    </source>
</evidence>
<keyword evidence="2" id="KW-1185">Reference proteome</keyword>
<dbReference type="AlphaFoldDB" id="A0A9P8PUM9"/>
<evidence type="ECO:0000313" key="1">
    <source>
        <dbReference type="EMBL" id="KAH3678722.1"/>
    </source>
</evidence>